<accession>A0A023PKV1</accession>
<evidence type="ECO:0000259" key="15">
    <source>
        <dbReference type="PROSITE" id="PS50857"/>
    </source>
</evidence>
<dbReference type="GO" id="GO:0004129">
    <property type="term" value="F:cytochrome-c oxidase activity"/>
    <property type="evidence" value="ECO:0007669"/>
    <property type="project" value="UniProtKB-EC"/>
</dbReference>
<dbReference type="InterPro" id="IPR001505">
    <property type="entry name" value="Copper_CuA"/>
</dbReference>
<name>A0A023PKV1_9STRA</name>
<dbReference type="InterPro" id="IPR036257">
    <property type="entry name" value="Cyt_c_oxidase_su2_TM_sf"/>
</dbReference>
<evidence type="ECO:0000313" key="17">
    <source>
        <dbReference type="EMBL" id="AHX25007.1"/>
    </source>
</evidence>
<comment type="similarity">
    <text evidence="2 13">Belongs to the cytochrome c oxidase subunit 2 family.</text>
</comment>
<dbReference type="NCBIfam" id="TIGR02866">
    <property type="entry name" value="CoxB"/>
    <property type="match status" value="1"/>
</dbReference>
<organism evidence="17">
    <name type="scientific">Nannochloropsis oculata</name>
    <dbReference type="NCBI Taxonomy" id="43925"/>
    <lineage>
        <taxon>Eukaryota</taxon>
        <taxon>Sar</taxon>
        <taxon>Stramenopiles</taxon>
        <taxon>Ochrophyta</taxon>
        <taxon>Eustigmatophyceae</taxon>
        <taxon>Eustigmatales</taxon>
        <taxon>Monodopsidaceae</taxon>
        <taxon>Nannochloropsis</taxon>
    </lineage>
</organism>
<dbReference type="Gene3D" id="2.60.40.420">
    <property type="entry name" value="Cupredoxins - blue copper proteins"/>
    <property type="match status" value="1"/>
</dbReference>
<evidence type="ECO:0000256" key="11">
    <source>
        <dbReference type="ARBA" id="ARBA00023136"/>
    </source>
</evidence>
<evidence type="ECO:0000256" key="14">
    <source>
        <dbReference type="SAM" id="Phobius"/>
    </source>
</evidence>
<feature type="domain" description="Cytochrome oxidase subunit II transmembrane region profile" evidence="16">
    <location>
        <begin position="19"/>
        <end position="120"/>
    </location>
</feature>
<keyword evidence="8 13" id="KW-0249">Electron transport</keyword>
<dbReference type="GO" id="GO:0042773">
    <property type="term" value="P:ATP synthesis coupled electron transport"/>
    <property type="evidence" value="ECO:0007669"/>
    <property type="project" value="TreeGrafter"/>
</dbReference>
<dbReference type="SUPFAM" id="SSF49503">
    <property type="entry name" value="Cupredoxins"/>
    <property type="match status" value="1"/>
</dbReference>
<dbReference type="InterPro" id="IPR008972">
    <property type="entry name" value="Cupredoxin"/>
</dbReference>
<dbReference type="PROSITE" id="PS50999">
    <property type="entry name" value="COX2_TM"/>
    <property type="match status" value="1"/>
</dbReference>
<evidence type="ECO:0000256" key="6">
    <source>
        <dbReference type="ARBA" id="ARBA00022723"/>
    </source>
</evidence>
<dbReference type="Gene3D" id="1.10.287.90">
    <property type="match status" value="1"/>
</dbReference>
<keyword evidence="9 14" id="KW-1133">Transmembrane helix</keyword>
<geneLocation type="mitochondrion" evidence="17"/>
<comment type="function">
    <text evidence="13">Component of the cytochrome c oxidase, the last enzyme in the mitochondrial electron transport chain which drives oxidative phosphorylation. The respiratory chain contains 3 multisubunit complexes succinate dehydrogenase (complex II, CII), ubiquinol-cytochrome c oxidoreductase (cytochrome b-c1 complex, complex III, CIII) and cytochrome c oxidase (complex IV, CIV), that cooperate to transfer electrons derived from NADH and succinate to molecular oxygen, creating an electrochemical gradient over the inner membrane that drives transmembrane transport and the ATP synthase. Cytochrome c oxidase is the component of the respiratory chain that catalyzes the reduction of oxygen to water. Electrons originating from reduced cytochrome c in the intermembrane space (IMS) are transferred via the dinuclear copper A center (CU(A)) of subunit 2 and heme A of subunit 1 to the active site in subunit 1, a binuclear center (BNC) formed by heme A3 and copper B (CU(B)). The BNC reduces molecular oxygen to 2 water molecules using 4 electrons from cytochrome c in the IMS and 4 protons from the mitochondrial matrix.</text>
</comment>
<dbReference type="Pfam" id="PF02790">
    <property type="entry name" value="COX2_TM"/>
    <property type="match status" value="1"/>
</dbReference>
<dbReference type="GO" id="GO:0005743">
    <property type="term" value="C:mitochondrial inner membrane"/>
    <property type="evidence" value="ECO:0007669"/>
    <property type="project" value="UniProtKB-SubCell"/>
</dbReference>
<sequence length="302" mass="34799">MKILLFIGFFLFNFTFMDAPNFWQLGFQDPSTPIMEGIIDFHNHLMVFIVPVTIFVFWLLYRCLSFYSYQGDIRKSLTDYDEYFTHSTVLEVVWTIIPAFILMLIAVPSFALLYSMEESIQPSLTLKVVGHQWYWSYEYPEVHQIEELSPESLKVSDLPPAEAYYKKVNLGSSKQIYYNAATAEHLGFDSYMIAEEDLAKGSLRLLEVDRRVVLPEKTHIRILVTAADVLHSWAVPSFGIKVDACPGRLNQTSLFVKRKGVYFGQCSEICGVNHGFMPIVVKVVSKYDFKLWQVGKLMSFDV</sequence>
<gene>
    <name evidence="17" type="primary">cox2</name>
    <name evidence="17" type="ORF">NaocMp0039</name>
</gene>
<dbReference type="PRINTS" id="PR01166">
    <property type="entry name" value="CYCOXIDASEII"/>
</dbReference>
<evidence type="ECO:0000256" key="12">
    <source>
        <dbReference type="ARBA" id="ARBA00049512"/>
    </source>
</evidence>
<evidence type="ECO:0000256" key="10">
    <source>
        <dbReference type="ARBA" id="ARBA00023008"/>
    </source>
</evidence>
<feature type="transmembrane region" description="Helical" evidence="14">
    <location>
        <begin position="41"/>
        <end position="61"/>
    </location>
</feature>
<proteinExistence type="inferred from homology"/>
<keyword evidence="13" id="KW-0999">Mitochondrion inner membrane</keyword>
<dbReference type="InterPro" id="IPR011759">
    <property type="entry name" value="Cyt_c_oxidase_su2_TM_dom"/>
</dbReference>
<evidence type="ECO:0000256" key="9">
    <source>
        <dbReference type="ARBA" id="ARBA00022989"/>
    </source>
</evidence>
<dbReference type="EMBL" id="KJ410688">
    <property type="protein sequence ID" value="AHX25007.1"/>
    <property type="molecule type" value="Genomic_DNA"/>
</dbReference>
<dbReference type="SUPFAM" id="SSF81464">
    <property type="entry name" value="Cytochrome c oxidase subunit II-like, transmembrane region"/>
    <property type="match status" value="1"/>
</dbReference>
<keyword evidence="3 13" id="KW-0813">Transport</keyword>
<keyword evidence="6 13" id="KW-0479">Metal-binding</keyword>
<evidence type="ECO:0000256" key="8">
    <source>
        <dbReference type="ARBA" id="ARBA00022982"/>
    </source>
</evidence>
<reference evidence="17" key="1">
    <citation type="journal article" date="2014" name="BMC Genomics">
        <title>A pangenomic analysis of the Nannochloropsis organellar genomes reveals novel genetic variations in key metabolic genes.</title>
        <authorList>
            <person name="Starkenburg S.R."/>
            <person name="Kwon K.J."/>
            <person name="Jha R.K."/>
            <person name="McKay C."/>
            <person name="Jacobs M."/>
            <person name="Chertkov O."/>
            <person name="Twary S."/>
            <person name="Rocap G."/>
            <person name="Cattolico R.A."/>
        </authorList>
    </citation>
    <scope>NUCLEOTIDE SEQUENCE</scope>
    <source>
        <strain evidence="17">CCMP525</strain>
    </source>
</reference>
<comment type="subcellular location">
    <subcellularLocation>
        <location evidence="1">Membrane</location>
        <topology evidence="1">Multi-pass membrane protein</topology>
    </subcellularLocation>
    <subcellularLocation>
        <location evidence="13">Mitochondrion inner membrane</location>
        <topology evidence="13">Multi-pass membrane protein</topology>
    </subcellularLocation>
</comment>
<evidence type="ECO:0000259" key="16">
    <source>
        <dbReference type="PROSITE" id="PS50999"/>
    </source>
</evidence>
<keyword evidence="10 13" id="KW-0186">Copper</keyword>
<evidence type="ECO:0000256" key="4">
    <source>
        <dbReference type="ARBA" id="ARBA00022660"/>
    </source>
</evidence>
<evidence type="ECO:0000256" key="3">
    <source>
        <dbReference type="ARBA" id="ARBA00022448"/>
    </source>
</evidence>
<dbReference type="PROSITE" id="PS00078">
    <property type="entry name" value="COX2"/>
    <property type="match status" value="1"/>
</dbReference>
<keyword evidence="7" id="KW-1278">Translocase</keyword>
<feature type="transmembrane region" description="Helical" evidence="14">
    <location>
        <begin position="92"/>
        <end position="114"/>
    </location>
</feature>
<protein>
    <recommendedName>
        <fullName evidence="13">Cytochrome c oxidase subunit 2</fullName>
    </recommendedName>
</protein>
<dbReference type="GO" id="GO:0016491">
    <property type="term" value="F:oxidoreductase activity"/>
    <property type="evidence" value="ECO:0007669"/>
    <property type="project" value="InterPro"/>
</dbReference>
<dbReference type="FunFam" id="2.60.40.420:FF:000063">
    <property type="entry name" value="Cytochrome c oxidase subunit 2, putative"/>
    <property type="match status" value="1"/>
</dbReference>
<evidence type="ECO:0000256" key="2">
    <source>
        <dbReference type="ARBA" id="ARBA00007866"/>
    </source>
</evidence>
<keyword evidence="11 13" id="KW-0472">Membrane</keyword>
<dbReference type="AlphaFoldDB" id="A0A023PKV1"/>
<dbReference type="Pfam" id="PF00116">
    <property type="entry name" value="COX2"/>
    <property type="match status" value="2"/>
</dbReference>
<evidence type="ECO:0000256" key="13">
    <source>
        <dbReference type="RuleBase" id="RU000457"/>
    </source>
</evidence>
<dbReference type="InterPro" id="IPR045187">
    <property type="entry name" value="CcO_II"/>
</dbReference>
<dbReference type="InterPro" id="IPR002429">
    <property type="entry name" value="CcO_II-like_C"/>
</dbReference>
<comment type="cofactor">
    <cofactor evidence="13">
        <name>Cu cation</name>
        <dbReference type="ChEBI" id="CHEBI:23378"/>
    </cofactor>
    <text evidence="13">Binds a copper A center.</text>
</comment>
<dbReference type="InterPro" id="IPR034210">
    <property type="entry name" value="CcO_II_C"/>
</dbReference>
<comment type="catalytic activity">
    <reaction evidence="12">
        <text>4 Fe(II)-[cytochrome c] + O2 + 8 H(+)(in) = 4 Fe(III)-[cytochrome c] + 2 H2O + 4 H(+)(out)</text>
        <dbReference type="Rhea" id="RHEA:11436"/>
        <dbReference type="Rhea" id="RHEA-COMP:10350"/>
        <dbReference type="Rhea" id="RHEA-COMP:14399"/>
        <dbReference type="ChEBI" id="CHEBI:15377"/>
        <dbReference type="ChEBI" id="CHEBI:15378"/>
        <dbReference type="ChEBI" id="CHEBI:15379"/>
        <dbReference type="ChEBI" id="CHEBI:29033"/>
        <dbReference type="ChEBI" id="CHEBI:29034"/>
        <dbReference type="EC" id="7.1.1.9"/>
    </reaction>
    <physiologicalReaction direction="left-to-right" evidence="12">
        <dbReference type="Rhea" id="RHEA:11437"/>
    </physiologicalReaction>
</comment>
<keyword evidence="4 13" id="KW-0679">Respiratory chain</keyword>
<evidence type="ECO:0000256" key="5">
    <source>
        <dbReference type="ARBA" id="ARBA00022692"/>
    </source>
</evidence>
<dbReference type="PROSITE" id="PS50857">
    <property type="entry name" value="COX2_CUA"/>
    <property type="match status" value="1"/>
</dbReference>
<evidence type="ECO:0000256" key="1">
    <source>
        <dbReference type="ARBA" id="ARBA00004141"/>
    </source>
</evidence>
<dbReference type="PANTHER" id="PTHR22888">
    <property type="entry name" value="CYTOCHROME C OXIDASE, SUBUNIT II"/>
    <property type="match status" value="1"/>
</dbReference>
<feature type="domain" description="Cytochrome oxidase subunit II copper A binding" evidence="15">
    <location>
        <begin position="121"/>
        <end position="295"/>
    </location>
</feature>
<keyword evidence="5 13" id="KW-0812">Transmembrane</keyword>
<dbReference type="InterPro" id="IPR014222">
    <property type="entry name" value="Cyt_c_oxidase_su2"/>
</dbReference>
<evidence type="ECO:0000256" key="7">
    <source>
        <dbReference type="ARBA" id="ARBA00022967"/>
    </source>
</evidence>
<dbReference type="PANTHER" id="PTHR22888:SF9">
    <property type="entry name" value="CYTOCHROME C OXIDASE SUBUNIT 2"/>
    <property type="match status" value="1"/>
</dbReference>
<dbReference type="CDD" id="cd13912">
    <property type="entry name" value="CcO_II_C"/>
    <property type="match status" value="1"/>
</dbReference>
<dbReference type="GO" id="GO:0005507">
    <property type="term" value="F:copper ion binding"/>
    <property type="evidence" value="ECO:0007669"/>
    <property type="project" value="InterPro"/>
</dbReference>
<keyword evidence="13 17" id="KW-0496">Mitochondrion</keyword>